<organism evidence="1 2">
    <name type="scientific">Melittangium boletus DSM 14713</name>
    <dbReference type="NCBI Taxonomy" id="1294270"/>
    <lineage>
        <taxon>Bacteria</taxon>
        <taxon>Pseudomonadati</taxon>
        <taxon>Myxococcota</taxon>
        <taxon>Myxococcia</taxon>
        <taxon>Myxococcales</taxon>
        <taxon>Cystobacterineae</taxon>
        <taxon>Archangiaceae</taxon>
        <taxon>Melittangium</taxon>
    </lineage>
</organism>
<dbReference type="EMBL" id="CP022163">
    <property type="protein sequence ID" value="ATB29442.1"/>
    <property type="molecule type" value="Genomic_DNA"/>
</dbReference>
<evidence type="ECO:0000313" key="2">
    <source>
        <dbReference type="Proteomes" id="UP000217289"/>
    </source>
</evidence>
<accession>A0A250IE53</accession>
<dbReference type="AlphaFoldDB" id="A0A250IE53"/>
<proteinExistence type="predicted"/>
<name>A0A250IE53_9BACT</name>
<protein>
    <submittedName>
        <fullName evidence="1">Uncharacterized protein</fullName>
    </submittedName>
</protein>
<evidence type="ECO:0000313" key="1">
    <source>
        <dbReference type="EMBL" id="ATB29442.1"/>
    </source>
</evidence>
<reference evidence="1 2" key="1">
    <citation type="submission" date="2017-06" db="EMBL/GenBank/DDBJ databases">
        <authorList>
            <person name="Kim H.J."/>
            <person name="Triplett B.A."/>
        </authorList>
    </citation>
    <scope>NUCLEOTIDE SEQUENCE [LARGE SCALE GENOMIC DNA]</scope>
    <source>
        <strain evidence="1 2">DSM 14713</strain>
    </source>
</reference>
<gene>
    <name evidence="1" type="ORF">MEBOL_002891</name>
</gene>
<sequence>MLPTVFNIKAEAVSNSICSSFKDLGVLEDSNQESPRNIDWALSISKRLRNTTGASSFVTDSNLDKTRHLSCLVPNANSALIATEAEGALKSGKEGTSASWFARVNPLAARAMAWSNVVLHAPFSATNTVHMRGLPSCLKSRVRFRMRFRFFTCSWVMYMRVSGPPCSVPEPRPAARNHFKRRLSAPAHVWDGTAASTWRTHSWKSSTVKGLLR</sequence>
<dbReference type="Proteomes" id="UP000217289">
    <property type="component" value="Chromosome"/>
</dbReference>
<keyword evidence="2" id="KW-1185">Reference proteome</keyword>
<dbReference type="KEGG" id="mbd:MEBOL_002891"/>